<evidence type="ECO:0000256" key="3">
    <source>
        <dbReference type="ARBA" id="ARBA00022729"/>
    </source>
</evidence>
<evidence type="ECO:0000259" key="7">
    <source>
        <dbReference type="SMART" id="SM00079"/>
    </source>
</evidence>
<feature type="domain" description="Ionotropic glutamate receptor C-terminal" evidence="7">
    <location>
        <begin position="42"/>
        <end position="266"/>
    </location>
</feature>
<dbReference type="PROSITE" id="PS01039">
    <property type="entry name" value="SBP_BACTERIAL_3"/>
    <property type="match status" value="1"/>
</dbReference>
<feature type="chain" id="PRO_5009635444" evidence="5">
    <location>
        <begin position="24"/>
        <end position="274"/>
    </location>
</feature>
<comment type="subcellular location">
    <subcellularLocation>
        <location evidence="1">Cell envelope</location>
    </subcellularLocation>
</comment>
<dbReference type="GO" id="GO:0015276">
    <property type="term" value="F:ligand-gated monoatomic ion channel activity"/>
    <property type="evidence" value="ECO:0007669"/>
    <property type="project" value="InterPro"/>
</dbReference>
<dbReference type="InterPro" id="IPR018313">
    <property type="entry name" value="SBP_3_CS"/>
</dbReference>
<keyword evidence="9" id="KW-1185">Reference proteome</keyword>
<protein>
    <submittedName>
        <fullName evidence="8">Cystine-binding periplasmic protein</fullName>
    </submittedName>
</protein>
<evidence type="ECO:0000313" key="8">
    <source>
        <dbReference type="EMBL" id="OIQ51838.1"/>
    </source>
</evidence>
<feature type="domain" description="Solute-binding protein family 3/N-terminal" evidence="6">
    <location>
        <begin position="42"/>
        <end position="267"/>
    </location>
</feature>
<dbReference type="CDD" id="cd13629">
    <property type="entry name" value="PBP2_Dsm1740"/>
    <property type="match status" value="1"/>
</dbReference>
<dbReference type="GO" id="GO:0030313">
    <property type="term" value="C:cell envelope"/>
    <property type="evidence" value="ECO:0007669"/>
    <property type="project" value="UniProtKB-SubCell"/>
</dbReference>
<dbReference type="OrthoDB" id="6192933at2"/>
<organism evidence="8 9">
    <name type="scientific">Pseudodesulfovibrio hydrargyri</name>
    <dbReference type="NCBI Taxonomy" id="2125990"/>
    <lineage>
        <taxon>Bacteria</taxon>
        <taxon>Pseudomonadati</taxon>
        <taxon>Thermodesulfobacteriota</taxon>
        <taxon>Desulfovibrionia</taxon>
        <taxon>Desulfovibrionales</taxon>
        <taxon>Desulfovibrionaceae</taxon>
    </lineage>
</organism>
<gene>
    <name evidence="8" type="primary">fliY_1</name>
    <name evidence="8" type="ORF">BerOc1_00301</name>
</gene>
<evidence type="ECO:0000256" key="5">
    <source>
        <dbReference type="SAM" id="SignalP"/>
    </source>
</evidence>
<dbReference type="Proteomes" id="UP000181901">
    <property type="component" value="Unassembled WGS sequence"/>
</dbReference>
<accession>A0A1J5MZI5</accession>
<dbReference type="PANTHER" id="PTHR35936:SF38">
    <property type="entry name" value="GLUTAMINE-BINDING PERIPLASMIC PROTEIN"/>
    <property type="match status" value="1"/>
</dbReference>
<comment type="caution">
    <text evidence="8">The sequence shown here is derived from an EMBL/GenBank/DDBJ whole genome shotgun (WGS) entry which is preliminary data.</text>
</comment>
<proteinExistence type="inferred from homology"/>
<evidence type="ECO:0000313" key="9">
    <source>
        <dbReference type="Proteomes" id="UP000181901"/>
    </source>
</evidence>
<dbReference type="GO" id="GO:0016020">
    <property type="term" value="C:membrane"/>
    <property type="evidence" value="ECO:0007669"/>
    <property type="project" value="InterPro"/>
</dbReference>
<dbReference type="SUPFAM" id="SSF53850">
    <property type="entry name" value="Periplasmic binding protein-like II"/>
    <property type="match status" value="1"/>
</dbReference>
<sequence length="274" mass="30593">MKRIITLVAVLSLLLCAAMSAQAADIELAKTSTLEQIVQRGTLRVGLEAGYMPFEMTDKKGNIVGFDVDMVREMAKAMGVKLELVNTAWDGIIPGLLSGKYDIIASGMTINQERNLKVNFASPYIIVGQTALIAKKSADKIKSWKDLNQPGIVITSKLGTTGEQAAKRLFPKATYKSFEMEDQAMLETMNGKSDATVYDLPMTSIFYSQHGKDAGMVFLDEPFTYEPLGWAINKGDPDFLNWLNNFIVQIKNDGRYERIYNKWFGSNDWYANIQ</sequence>
<dbReference type="Pfam" id="PF00497">
    <property type="entry name" value="SBP_bac_3"/>
    <property type="match status" value="1"/>
</dbReference>
<evidence type="ECO:0000256" key="1">
    <source>
        <dbReference type="ARBA" id="ARBA00004196"/>
    </source>
</evidence>
<dbReference type="InterPro" id="IPR001320">
    <property type="entry name" value="Iontro_rcpt_C"/>
</dbReference>
<evidence type="ECO:0000259" key="6">
    <source>
        <dbReference type="SMART" id="SM00062"/>
    </source>
</evidence>
<evidence type="ECO:0000256" key="4">
    <source>
        <dbReference type="RuleBase" id="RU003744"/>
    </source>
</evidence>
<dbReference type="SMART" id="SM00062">
    <property type="entry name" value="PBPb"/>
    <property type="match status" value="1"/>
</dbReference>
<keyword evidence="3 5" id="KW-0732">Signal</keyword>
<dbReference type="PANTHER" id="PTHR35936">
    <property type="entry name" value="MEMBRANE-BOUND LYTIC MUREIN TRANSGLYCOSYLASE F"/>
    <property type="match status" value="1"/>
</dbReference>
<dbReference type="SMART" id="SM00079">
    <property type="entry name" value="PBPe"/>
    <property type="match status" value="1"/>
</dbReference>
<evidence type="ECO:0000256" key="2">
    <source>
        <dbReference type="ARBA" id="ARBA00010333"/>
    </source>
</evidence>
<dbReference type="RefSeq" id="WP_071543954.1">
    <property type="nucleotide sequence ID" value="NZ_LKAQ01000001.1"/>
</dbReference>
<dbReference type="Gene3D" id="3.40.190.10">
    <property type="entry name" value="Periplasmic binding protein-like II"/>
    <property type="match status" value="2"/>
</dbReference>
<reference evidence="8 9" key="1">
    <citation type="submission" date="2015-09" db="EMBL/GenBank/DDBJ databases">
        <title>Genome of Desulfovibrio dechloracetivorans BerOc1, a mercury methylating strain isolated from highly hydrocarbons and metals contaminated coastal sediments.</title>
        <authorList>
            <person name="Goni Urriza M."/>
            <person name="Gassie C."/>
            <person name="Bouchez O."/>
            <person name="Klopp C."/>
            <person name="Ranchou-Peyruse A."/>
            <person name="Remy G."/>
        </authorList>
    </citation>
    <scope>NUCLEOTIDE SEQUENCE [LARGE SCALE GENOMIC DNA]</scope>
    <source>
        <strain evidence="8 9">BerOc1</strain>
    </source>
</reference>
<dbReference type="EMBL" id="LKAQ01000001">
    <property type="protein sequence ID" value="OIQ51838.1"/>
    <property type="molecule type" value="Genomic_DNA"/>
</dbReference>
<dbReference type="AlphaFoldDB" id="A0A1J5MZI5"/>
<name>A0A1J5MZI5_9BACT</name>
<dbReference type="InterPro" id="IPR001638">
    <property type="entry name" value="Solute-binding_3/MltF_N"/>
</dbReference>
<comment type="similarity">
    <text evidence="2 4">Belongs to the bacterial solute-binding protein 3 family.</text>
</comment>
<feature type="signal peptide" evidence="5">
    <location>
        <begin position="1"/>
        <end position="23"/>
    </location>
</feature>